<dbReference type="InParanoid" id="A0A2V0PK61"/>
<dbReference type="AlphaFoldDB" id="A0A2V0PK61"/>
<dbReference type="Proteomes" id="UP000247498">
    <property type="component" value="Unassembled WGS sequence"/>
</dbReference>
<name>A0A2V0PK61_9CHLO</name>
<dbReference type="OrthoDB" id="530955at2759"/>
<sequence>MAPRERADEYYAEETFGGHVSGGRVYTGPLLMVGFSIIIGCFCMATLTKKSPNLQFRWLQRRVGAQIGTCVYFATTNVMYAHDGKHWQTRDLDRITKRMFGPALRDLERWQQRRSSSS</sequence>
<feature type="transmembrane region" description="Helical" evidence="1">
    <location>
        <begin position="26"/>
        <end position="47"/>
    </location>
</feature>
<keyword evidence="3" id="KW-1185">Reference proteome</keyword>
<keyword evidence="1" id="KW-1133">Transmembrane helix</keyword>
<keyword evidence="1" id="KW-0812">Transmembrane</keyword>
<protein>
    <submittedName>
        <fullName evidence="2">Uncharacterized protein</fullName>
    </submittedName>
</protein>
<proteinExistence type="predicted"/>
<evidence type="ECO:0000313" key="2">
    <source>
        <dbReference type="EMBL" id="GBF97425.1"/>
    </source>
</evidence>
<comment type="caution">
    <text evidence="2">The sequence shown here is derived from an EMBL/GenBank/DDBJ whole genome shotgun (WGS) entry which is preliminary data.</text>
</comment>
<gene>
    <name evidence="2" type="ORF">Rsub_09591</name>
</gene>
<evidence type="ECO:0000313" key="3">
    <source>
        <dbReference type="Proteomes" id="UP000247498"/>
    </source>
</evidence>
<evidence type="ECO:0000256" key="1">
    <source>
        <dbReference type="SAM" id="Phobius"/>
    </source>
</evidence>
<organism evidence="2 3">
    <name type="scientific">Raphidocelis subcapitata</name>
    <dbReference type="NCBI Taxonomy" id="307507"/>
    <lineage>
        <taxon>Eukaryota</taxon>
        <taxon>Viridiplantae</taxon>
        <taxon>Chlorophyta</taxon>
        <taxon>core chlorophytes</taxon>
        <taxon>Chlorophyceae</taxon>
        <taxon>CS clade</taxon>
        <taxon>Sphaeropleales</taxon>
        <taxon>Selenastraceae</taxon>
        <taxon>Raphidocelis</taxon>
    </lineage>
</organism>
<dbReference type="EMBL" id="BDRX01000099">
    <property type="protein sequence ID" value="GBF97425.1"/>
    <property type="molecule type" value="Genomic_DNA"/>
</dbReference>
<reference evidence="2 3" key="1">
    <citation type="journal article" date="2018" name="Sci. Rep.">
        <title>Raphidocelis subcapitata (=Pseudokirchneriella subcapitata) provides an insight into genome evolution and environmental adaptations in the Sphaeropleales.</title>
        <authorList>
            <person name="Suzuki S."/>
            <person name="Yamaguchi H."/>
            <person name="Nakajima N."/>
            <person name="Kawachi M."/>
        </authorList>
    </citation>
    <scope>NUCLEOTIDE SEQUENCE [LARGE SCALE GENOMIC DNA]</scope>
    <source>
        <strain evidence="2 3">NIES-35</strain>
    </source>
</reference>
<keyword evidence="1" id="KW-0472">Membrane</keyword>
<accession>A0A2V0PK61</accession>